<keyword evidence="8" id="KW-1185">Reference proteome</keyword>
<dbReference type="EMBL" id="DF968179">
    <property type="protein sequence ID" value="GAP39344.1"/>
    <property type="molecule type" value="Genomic_DNA"/>
</dbReference>
<reference evidence="7" key="1">
    <citation type="journal article" date="2015" name="Genome Announc.">
        <title>Draft Genome Sequence of Anaerolineae Strain TC1, a Novel Isolate from a Methanogenic Wastewater Treatment System.</title>
        <authorList>
            <person name="Matsuura N."/>
            <person name="Tourlousse D.M."/>
            <person name="Sun L."/>
            <person name="Toyonaga M."/>
            <person name="Kuroda K."/>
            <person name="Ohashi A."/>
            <person name="Cruz R."/>
            <person name="Yamaguchi T."/>
            <person name="Sekiguchi Y."/>
        </authorList>
    </citation>
    <scope>NUCLEOTIDE SEQUENCE [LARGE SCALE GENOMIC DNA]</scope>
    <source>
        <strain evidence="7">TC1</strain>
    </source>
</reference>
<evidence type="ECO:0000256" key="5">
    <source>
        <dbReference type="ARBA" id="ARBA00023136"/>
    </source>
</evidence>
<feature type="transmembrane region" description="Helical" evidence="6">
    <location>
        <begin position="317"/>
        <end position="341"/>
    </location>
</feature>
<dbReference type="GO" id="GO:0005886">
    <property type="term" value="C:plasma membrane"/>
    <property type="evidence" value="ECO:0007669"/>
    <property type="project" value="UniProtKB-SubCell"/>
</dbReference>
<feature type="transmembrane region" description="Helical" evidence="6">
    <location>
        <begin position="47"/>
        <end position="67"/>
    </location>
</feature>
<protein>
    <submittedName>
        <fullName evidence="7">Membrane protein</fullName>
    </submittedName>
</protein>
<keyword evidence="2" id="KW-1003">Cell membrane</keyword>
<accession>A0A0K8PA09</accession>
<evidence type="ECO:0000256" key="4">
    <source>
        <dbReference type="ARBA" id="ARBA00022989"/>
    </source>
</evidence>
<evidence type="ECO:0000313" key="7">
    <source>
        <dbReference type="EMBL" id="GAP39344.1"/>
    </source>
</evidence>
<dbReference type="Proteomes" id="UP000053370">
    <property type="component" value="Unassembled WGS sequence"/>
</dbReference>
<evidence type="ECO:0000313" key="8">
    <source>
        <dbReference type="Proteomes" id="UP000053370"/>
    </source>
</evidence>
<feature type="transmembrane region" description="Helical" evidence="6">
    <location>
        <begin position="425"/>
        <end position="444"/>
    </location>
</feature>
<feature type="transmembrane region" description="Helical" evidence="6">
    <location>
        <begin position="93"/>
        <end position="116"/>
    </location>
</feature>
<dbReference type="OrthoDB" id="151008at2"/>
<keyword evidence="3 6" id="KW-0812">Transmembrane</keyword>
<feature type="transmembrane region" description="Helical" evidence="6">
    <location>
        <begin position="162"/>
        <end position="186"/>
    </location>
</feature>
<evidence type="ECO:0000256" key="6">
    <source>
        <dbReference type="SAM" id="Phobius"/>
    </source>
</evidence>
<dbReference type="AlphaFoldDB" id="A0A0K8PA09"/>
<dbReference type="RefSeq" id="WP_062277485.1">
    <property type="nucleotide sequence ID" value="NZ_DF968179.1"/>
</dbReference>
<dbReference type="Pfam" id="PF01943">
    <property type="entry name" value="Polysacc_synt"/>
    <property type="match status" value="1"/>
</dbReference>
<dbReference type="PANTHER" id="PTHR30250">
    <property type="entry name" value="PST FAMILY PREDICTED COLANIC ACID TRANSPORTER"/>
    <property type="match status" value="1"/>
</dbReference>
<proteinExistence type="predicted"/>
<evidence type="ECO:0000256" key="2">
    <source>
        <dbReference type="ARBA" id="ARBA00022475"/>
    </source>
</evidence>
<comment type="subcellular location">
    <subcellularLocation>
        <location evidence="1">Cell membrane</location>
        <topology evidence="1">Multi-pass membrane protein</topology>
    </subcellularLocation>
</comment>
<name>A0A0K8PA09_9CHLR</name>
<keyword evidence="5 6" id="KW-0472">Membrane</keyword>
<dbReference type="PANTHER" id="PTHR30250:SF11">
    <property type="entry name" value="O-ANTIGEN TRANSPORTER-RELATED"/>
    <property type="match status" value="1"/>
</dbReference>
<feature type="transmembrane region" description="Helical" evidence="6">
    <location>
        <begin position="361"/>
        <end position="381"/>
    </location>
</feature>
<evidence type="ECO:0000256" key="3">
    <source>
        <dbReference type="ARBA" id="ARBA00022692"/>
    </source>
</evidence>
<evidence type="ECO:0000256" key="1">
    <source>
        <dbReference type="ARBA" id="ARBA00004651"/>
    </source>
</evidence>
<feature type="transmembrane region" description="Helical" evidence="6">
    <location>
        <begin position="20"/>
        <end position="41"/>
    </location>
</feature>
<keyword evidence="4 6" id="KW-1133">Transmembrane helix</keyword>
<gene>
    <name evidence="7" type="ORF">ATC1_11272</name>
</gene>
<dbReference type="InterPro" id="IPR002797">
    <property type="entry name" value="Polysacc_synth"/>
</dbReference>
<feature type="transmembrane region" description="Helical" evidence="6">
    <location>
        <begin position="128"/>
        <end position="150"/>
    </location>
</feature>
<feature type="transmembrane region" description="Helical" evidence="6">
    <location>
        <begin position="192"/>
        <end position="214"/>
    </location>
</feature>
<dbReference type="STRING" id="1678840.ATC1_11272"/>
<feature type="transmembrane region" description="Helical" evidence="6">
    <location>
        <begin position="393"/>
        <end position="413"/>
    </location>
</feature>
<sequence>MKSLLKSIQNWFNDHVFKRVVRNSFYLIISNLISVFLTVYITRLLGVYDYGVLGIITSYVTNINKFFSFRMNEMVVRFVSEAYEQRNLAKAGALIKFAAVIETVTSLAAFSFLVITAKFGARIFLDDAALSGSIIFYGLTILTGIAMETANGVLRVINRYRAIAIVSLIQNVLVAILVLIAAKAGLGLKAILFAYFFGKMILGIAPVILDLAWLPGFLGKKWWKAPLSLITNKKEILKFTVSTNISSTINLFARDGEVLWIGALLSPLYAGYYKTAMTVINMVLTPINPFIDTTYPEIMRAIVNRKWNRIKRLLSKVTLVSFSWTAGTFIGLLFFGKILLFHPVNFFGYSFQIFSTDFLPSFQIIMILMGGYGIANILFWNRTLLLAFSKAGYATDVSFYAMLIKVFGTIVLVPRGPYITESILLSAYLAGSVIIMTFYGLLLLHRSIQKETEVLREPYQTKHKGR</sequence>
<dbReference type="InterPro" id="IPR050833">
    <property type="entry name" value="Poly_Biosynth_Transport"/>
</dbReference>
<organism evidence="7">
    <name type="scientific">Flexilinea flocculi</name>
    <dbReference type="NCBI Taxonomy" id="1678840"/>
    <lineage>
        <taxon>Bacteria</taxon>
        <taxon>Bacillati</taxon>
        <taxon>Chloroflexota</taxon>
        <taxon>Anaerolineae</taxon>
        <taxon>Anaerolineales</taxon>
        <taxon>Anaerolineaceae</taxon>
        <taxon>Flexilinea</taxon>
    </lineage>
</organism>